<dbReference type="PANTHER" id="PTHR33991:SF1">
    <property type="entry name" value="DNA REPAIR PROTEIN RECO"/>
    <property type="match status" value="1"/>
</dbReference>
<dbReference type="GO" id="GO:0043590">
    <property type="term" value="C:bacterial nucleoid"/>
    <property type="evidence" value="ECO:0007669"/>
    <property type="project" value="TreeGrafter"/>
</dbReference>
<evidence type="ECO:0000256" key="4">
    <source>
        <dbReference type="ARBA" id="ARBA00023172"/>
    </source>
</evidence>
<dbReference type="NCBIfam" id="TIGR00613">
    <property type="entry name" value="reco"/>
    <property type="match status" value="1"/>
</dbReference>
<evidence type="ECO:0000256" key="7">
    <source>
        <dbReference type="HAMAP-Rule" id="MF_00201"/>
    </source>
</evidence>
<evidence type="ECO:0000313" key="9">
    <source>
        <dbReference type="EMBL" id="GAL88831.1"/>
    </source>
</evidence>
<evidence type="ECO:0000259" key="8">
    <source>
        <dbReference type="Pfam" id="PF11967"/>
    </source>
</evidence>
<keyword evidence="3 7" id="KW-0227">DNA damage</keyword>
<name>A0A098LPJ7_9FLAO</name>
<evidence type="ECO:0000256" key="3">
    <source>
        <dbReference type="ARBA" id="ARBA00022763"/>
    </source>
</evidence>
<sequence>MLSTTNAIVLSKLKYRDNDLIVKCYTQEHGIISFLVRGVLKSKKSNTKVAYFQLLSQIQVVFNYTKTRSLYTLKEVKTTAIYTSLHSHILKSSVVMFLSEILATTLQEEEKNEALYSYLETTLLWFDADKEYANFHLLFLLKLTKYLGFYPDVSQINFSYFNLEDGSFQTKEYGRYSISGENLILLKELLGIKFDALHTIKINAQKRQSFLNMILLYFELHLGSFRTPKSLQIFNQVFN</sequence>
<evidence type="ECO:0000313" key="10">
    <source>
        <dbReference type="Proteomes" id="UP000030184"/>
    </source>
</evidence>
<dbReference type="PANTHER" id="PTHR33991">
    <property type="entry name" value="DNA REPAIR PROTEIN RECO"/>
    <property type="match status" value="1"/>
</dbReference>
<dbReference type="OrthoDB" id="9789152at2"/>
<evidence type="ECO:0000256" key="5">
    <source>
        <dbReference type="ARBA" id="ARBA00023204"/>
    </source>
</evidence>
<dbReference type="InterPro" id="IPR037278">
    <property type="entry name" value="ARFGAP/RecO"/>
</dbReference>
<protein>
    <recommendedName>
        <fullName evidence="2 7">DNA repair protein RecO</fullName>
    </recommendedName>
    <alternativeName>
        <fullName evidence="6 7">Recombination protein O</fullName>
    </alternativeName>
</protein>
<comment type="similarity">
    <text evidence="1 7">Belongs to the RecO family.</text>
</comment>
<dbReference type="InterPro" id="IPR012340">
    <property type="entry name" value="NA-bd_OB-fold"/>
</dbReference>
<dbReference type="Pfam" id="PF02565">
    <property type="entry name" value="RecO_C"/>
    <property type="match status" value="1"/>
</dbReference>
<dbReference type="GO" id="GO:0006310">
    <property type="term" value="P:DNA recombination"/>
    <property type="evidence" value="ECO:0007669"/>
    <property type="project" value="UniProtKB-UniRule"/>
</dbReference>
<dbReference type="Pfam" id="PF11967">
    <property type="entry name" value="RecO_N"/>
    <property type="match status" value="1"/>
</dbReference>
<dbReference type="Gene3D" id="1.20.1440.120">
    <property type="entry name" value="Recombination protein O, C-terminal domain"/>
    <property type="match status" value="1"/>
</dbReference>
<comment type="caution">
    <text evidence="9">The sequence shown here is derived from an EMBL/GenBank/DDBJ whole genome shotgun (WGS) entry which is preliminary data.</text>
</comment>
<dbReference type="HAMAP" id="MF_00201">
    <property type="entry name" value="RecO"/>
    <property type="match status" value="1"/>
</dbReference>
<dbReference type="Proteomes" id="UP000030184">
    <property type="component" value="Unassembled WGS sequence"/>
</dbReference>
<organism evidence="9 10">
    <name type="scientific">Jejuia pallidilutea</name>
    <dbReference type="NCBI Taxonomy" id="504487"/>
    <lineage>
        <taxon>Bacteria</taxon>
        <taxon>Pseudomonadati</taxon>
        <taxon>Bacteroidota</taxon>
        <taxon>Flavobacteriia</taxon>
        <taxon>Flavobacteriales</taxon>
        <taxon>Flavobacteriaceae</taxon>
        <taxon>Jejuia</taxon>
    </lineage>
</organism>
<keyword evidence="10" id="KW-1185">Reference proteome</keyword>
<dbReference type="GO" id="GO:0006302">
    <property type="term" value="P:double-strand break repair"/>
    <property type="evidence" value="ECO:0007669"/>
    <property type="project" value="TreeGrafter"/>
</dbReference>
<accession>A0A098LPJ7</accession>
<dbReference type="EMBL" id="BBNY01000005">
    <property type="protein sequence ID" value="GAL88831.1"/>
    <property type="molecule type" value="Genomic_DNA"/>
</dbReference>
<proteinExistence type="inferred from homology"/>
<dbReference type="InterPro" id="IPR003717">
    <property type="entry name" value="RecO"/>
</dbReference>
<feature type="domain" description="DNA replication/recombination mediator RecO N-terminal" evidence="8">
    <location>
        <begin position="1"/>
        <end position="81"/>
    </location>
</feature>
<dbReference type="RefSeq" id="WP_045371493.1">
    <property type="nucleotide sequence ID" value="NZ_BBNY01000005.1"/>
</dbReference>
<evidence type="ECO:0000256" key="2">
    <source>
        <dbReference type="ARBA" id="ARBA00021310"/>
    </source>
</evidence>
<gene>
    <name evidence="7" type="primary">recO</name>
    <name evidence="9" type="ORF">JCM19538_1820</name>
</gene>
<dbReference type="AlphaFoldDB" id="A0A098LPJ7"/>
<dbReference type="InterPro" id="IPR042242">
    <property type="entry name" value="RecO_C"/>
</dbReference>
<comment type="function">
    <text evidence="7">Involved in DNA repair and RecF pathway recombination.</text>
</comment>
<dbReference type="SUPFAM" id="SSF50249">
    <property type="entry name" value="Nucleic acid-binding proteins"/>
    <property type="match status" value="1"/>
</dbReference>
<keyword evidence="5 7" id="KW-0234">DNA repair</keyword>
<keyword evidence="4 7" id="KW-0233">DNA recombination</keyword>
<dbReference type="InterPro" id="IPR022572">
    <property type="entry name" value="DNA_rep/recomb_RecO_N"/>
</dbReference>
<evidence type="ECO:0000256" key="1">
    <source>
        <dbReference type="ARBA" id="ARBA00007452"/>
    </source>
</evidence>
<dbReference type="SUPFAM" id="SSF57863">
    <property type="entry name" value="ArfGap/RecO-like zinc finger"/>
    <property type="match status" value="1"/>
</dbReference>
<evidence type="ECO:0000256" key="6">
    <source>
        <dbReference type="ARBA" id="ARBA00033409"/>
    </source>
</evidence>
<dbReference type="Gene3D" id="2.40.50.140">
    <property type="entry name" value="Nucleic acid-binding proteins"/>
    <property type="match status" value="1"/>
</dbReference>
<reference evidence="10" key="1">
    <citation type="journal article" date="2014" name="Genome Announc.">
        <title>Draft Genome Sequence of Marine Flavobacterium Jejuia pallidilutea Strain 11shimoA1 and Pigmentation Mutants.</title>
        <authorList>
            <person name="Takatani N."/>
            <person name="Nakanishi M."/>
            <person name="Meirelles P."/>
            <person name="Mino S."/>
            <person name="Suda W."/>
            <person name="Oshima K."/>
            <person name="Hattori M."/>
            <person name="Ohkuma M."/>
            <person name="Hosokawa M."/>
            <person name="Miyashita K."/>
            <person name="Thompson F.L."/>
            <person name="Niwa A."/>
            <person name="Sawabe T."/>
            <person name="Sawabe T."/>
        </authorList>
    </citation>
    <scope>NUCLEOTIDE SEQUENCE [LARGE SCALE GENOMIC DNA]</scope>
    <source>
        <strain evidence="10">JCM 19538</strain>
    </source>
</reference>